<keyword evidence="2" id="KW-0472">Membrane</keyword>
<keyword evidence="2" id="KW-1133">Transmembrane helix</keyword>
<dbReference type="EMBL" id="KF900509">
    <property type="protein sequence ID" value="AIE97477.1"/>
    <property type="molecule type" value="Genomic_DNA"/>
</dbReference>
<name>A0A075G6Y0_9EURY</name>
<feature type="region of interest" description="Disordered" evidence="1">
    <location>
        <begin position="994"/>
        <end position="1029"/>
    </location>
</feature>
<dbReference type="AlphaFoldDB" id="A0A075G6Y0"/>
<organism evidence="4">
    <name type="scientific">uncultured marine group II/III euryarchaeote KM3_01_B12</name>
    <dbReference type="NCBI Taxonomy" id="1457833"/>
    <lineage>
        <taxon>Archaea</taxon>
        <taxon>Methanobacteriati</taxon>
        <taxon>Methanobacteriota</taxon>
        <taxon>environmental samples</taxon>
    </lineage>
</organism>
<dbReference type="GO" id="GO:0007156">
    <property type="term" value="P:homophilic cell adhesion via plasma membrane adhesion molecules"/>
    <property type="evidence" value="ECO:0007669"/>
    <property type="project" value="InterPro"/>
</dbReference>
<dbReference type="GO" id="GO:0005509">
    <property type="term" value="F:calcium ion binding"/>
    <property type="evidence" value="ECO:0007669"/>
    <property type="project" value="InterPro"/>
</dbReference>
<reference evidence="4" key="1">
    <citation type="journal article" date="2014" name="Genome Biol. Evol.">
        <title>Pangenome evidence for extensive interdomain horizontal transfer affecting lineage core and shell genes in uncultured planktonic thaumarchaeota and euryarchaeota.</title>
        <authorList>
            <person name="Deschamps P."/>
            <person name="Zivanovic Y."/>
            <person name="Moreira D."/>
            <person name="Rodriguez-Valera F."/>
            <person name="Lopez-Garcia P."/>
        </authorList>
    </citation>
    <scope>NUCLEOTIDE SEQUENCE</scope>
</reference>
<dbReference type="InterPro" id="IPR002126">
    <property type="entry name" value="Cadherin-like_dom"/>
</dbReference>
<feature type="compositionally biased region" description="Pro residues" evidence="1">
    <location>
        <begin position="1014"/>
        <end position="1029"/>
    </location>
</feature>
<dbReference type="GO" id="GO:0016020">
    <property type="term" value="C:membrane"/>
    <property type="evidence" value="ECO:0007669"/>
    <property type="project" value="InterPro"/>
</dbReference>
<evidence type="ECO:0000259" key="3">
    <source>
        <dbReference type="PROSITE" id="PS50268"/>
    </source>
</evidence>
<evidence type="ECO:0000313" key="4">
    <source>
        <dbReference type="EMBL" id="AIE97477.1"/>
    </source>
</evidence>
<evidence type="ECO:0000256" key="1">
    <source>
        <dbReference type="SAM" id="MobiDB-lite"/>
    </source>
</evidence>
<dbReference type="PROSITE" id="PS50268">
    <property type="entry name" value="CADHERIN_2"/>
    <property type="match status" value="1"/>
</dbReference>
<accession>A0A075G6Y0</accession>
<evidence type="ECO:0000256" key="2">
    <source>
        <dbReference type="SAM" id="Phobius"/>
    </source>
</evidence>
<keyword evidence="2" id="KW-0812">Transmembrane</keyword>
<feature type="compositionally biased region" description="Basic and acidic residues" evidence="1">
    <location>
        <begin position="995"/>
        <end position="1005"/>
    </location>
</feature>
<proteinExistence type="predicted"/>
<feature type="transmembrane region" description="Helical" evidence="2">
    <location>
        <begin position="953"/>
        <end position="976"/>
    </location>
</feature>
<protein>
    <recommendedName>
        <fullName evidence="3">Cadherin domain-containing protein</fullName>
    </recommendedName>
</protein>
<feature type="domain" description="Cadherin" evidence="3">
    <location>
        <begin position="600"/>
        <end position="736"/>
    </location>
</feature>
<sequence>MTTVRMLSIVQPVALAALVVLMSFTGFMAMDDKVEEREQLKQKEMPLYAASPGHAVFGEYVGAHWCAPCMDSAAPSLENLKSSNGEDFTFVSFFESASGGWPSDGPIYRTDHVMAASSGYPTFGFADAQSGTCYKVGSAGNNYYDADYSAGGCMGSDVSDYAMELSIVLNSAGDEVTVTVEVTYLGSSSSVTVYLYGSVTEKVGADAYDNGNRPHNNWREWLLNSNNNGFEELTLTPNNVAERTWTVPLNTVRASPGHTQFENFWPVLALMDGPHTSYNTFLSAVDLDMIPLVDVGVSDFQVENQNGNLGFVPGDILDISVEITNYGVDPYNDGGEIAIYELQGLDEIYIGGASITNLATAGTQTLTVDFDTSQITPYASGATTFRAMLLGLTADRVSSNDYADDSALHDMPPVSNQPTAIASTSIERGDTIQFESTALPNDLVDDMSTLTPTMHYAKTGSEMWDDTWINDIDMVGSGGNARYVHTIAVPLNAEVGEYDLRIKWTDAGGQSSDWMISAAAFELENALPIVLGNGHSQYAGMPTVKVETQERVSVVGLVHDAETPISLLSIDSNSPEFVEWDPSTLEIVVEFSQVIRDGQGNPVPQGMFVTVDDGDDVNSGMMMFNVIENGAPRWAPIPTQSFEEGGSASIGLSEFLSDTDDNGYPVPVSGLTLELLSNSDESLVDASISGHSLSVGSLDDDSTGISEITVRASDGVKFSDTVITFHVLNVNDAPRIDLTGIDEFTVKIGDRITLELLDRMTDIDDPDEEIWATAMTFVPGAAQFNPITGTLTMAWEESGEEVVTITLEDRHGDASASIIIVDVVDDLPLFWETDLVASFDTVEYGTNPTFVIQNAGQHELTDIKVLWTICNSITGICHSSGISHNLGPFIANHVSGAGLGVGDYITLSVEGVDQNGFDRVTEEQHRIYAITPQEVIDEPVDEDPETDSGGMSAMMSMGLMGIGLLLSIALVLALAITLRRQGLASESAIDYASTVRDEEHEHSEEAEGGLSEDVPPPPPMMPPLPPEGLPPGWTMEQWHYYGAEYLSRRQ</sequence>